<proteinExistence type="predicted"/>
<evidence type="ECO:0000313" key="2">
    <source>
        <dbReference type="Proteomes" id="UP000500938"/>
    </source>
</evidence>
<name>A0A6M4INC0_9BACT</name>
<sequence length="118" mass="12754">MAKTYRRFSTEFKLGVVEAYLAGEGSLKGLATKAGVDHSLVHYWLKKYHAGELSLDLLREEESVETAQHIAALERKVGQLTMEIDLLKRGLIAAPATSSGRSLIISGPTASAPDEDVA</sequence>
<dbReference type="InterPro" id="IPR002514">
    <property type="entry name" value="Transposase_8"/>
</dbReference>
<dbReference type="GO" id="GO:0006313">
    <property type="term" value="P:DNA transposition"/>
    <property type="evidence" value="ECO:0007669"/>
    <property type="project" value="InterPro"/>
</dbReference>
<dbReference type="AlphaFoldDB" id="A0A6M4INC0"/>
<dbReference type="Pfam" id="PF01527">
    <property type="entry name" value="HTH_Tnp_1"/>
    <property type="match status" value="1"/>
</dbReference>
<dbReference type="SUPFAM" id="SSF46689">
    <property type="entry name" value="Homeodomain-like"/>
    <property type="match status" value="1"/>
</dbReference>
<dbReference type="GO" id="GO:0004803">
    <property type="term" value="F:transposase activity"/>
    <property type="evidence" value="ECO:0007669"/>
    <property type="project" value="InterPro"/>
</dbReference>
<dbReference type="EMBL" id="CP053085">
    <property type="protein sequence ID" value="QJR36210.1"/>
    <property type="molecule type" value="Genomic_DNA"/>
</dbReference>
<dbReference type="KEGG" id="ggr:HKW67_12175"/>
<protein>
    <submittedName>
        <fullName evidence="1">Transposase</fullName>
    </submittedName>
</protein>
<evidence type="ECO:0000313" key="1">
    <source>
        <dbReference type="EMBL" id="QJR36210.1"/>
    </source>
</evidence>
<reference evidence="1 2" key="1">
    <citation type="submission" date="2020-05" db="EMBL/GenBank/DDBJ databases">
        <title>Complete genome sequence of Gemmatimonas greenlandica TET16.</title>
        <authorList>
            <person name="Zeng Y."/>
        </authorList>
    </citation>
    <scope>NUCLEOTIDE SEQUENCE [LARGE SCALE GENOMIC DNA]</scope>
    <source>
        <strain evidence="1 2">TET16</strain>
    </source>
</reference>
<organism evidence="1 2">
    <name type="scientific">Gemmatimonas groenlandica</name>
    <dbReference type="NCBI Taxonomy" id="2732249"/>
    <lineage>
        <taxon>Bacteria</taxon>
        <taxon>Pseudomonadati</taxon>
        <taxon>Gemmatimonadota</taxon>
        <taxon>Gemmatimonadia</taxon>
        <taxon>Gemmatimonadales</taxon>
        <taxon>Gemmatimonadaceae</taxon>
        <taxon>Gemmatimonas</taxon>
    </lineage>
</organism>
<gene>
    <name evidence="1" type="ORF">HKW67_12175</name>
</gene>
<dbReference type="InterPro" id="IPR009057">
    <property type="entry name" value="Homeodomain-like_sf"/>
</dbReference>
<dbReference type="Proteomes" id="UP000500938">
    <property type="component" value="Chromosome"/>
</dbReference>
<dbReference type="Gene3D" id="1.10.10.60">
    <property type="entry name" value="Homeodomain-like"/>
    <property type="match status" value="1"/>
</dbReference>
<accession>A0A6M4INC0</accession>
<dbReference type="RefSeq" id="WP_171225645.1">
    <property type="nucleotide sequence ID" value="NZ_CP053085.1"/>
</dbReference>
<keyword evidence="2" id="KW-1185">Reference proteome</keyword>
<dbReference type="GO" id="GO:0003677">
    <property type="term" value="F:DNA binding"/>
    <property type="evidence" value="ECO:0007669"/>
    <property type="project" value="InterPro"/>
</dbReference>